<feature type="transmembrane region" description="Helical" evidence="11">
    <location>
        <begin position="174"/>
        <end position="195"/>
    </location>
</feature>
<comment type="caution">
    <text evidence="13">The sequence shown here is derived from an EMBL/GenBank/DDBJ whole genome shotgun (WGS) entry which is preliminary data.</text>
</comment>
<evidence type="ECO:0000313" key="14">
    <source>
        <dbReference type="Proteomes" id="UP000014155"/>
    </source>
</evidence>
<feature type="transmembrane region" description="Helical" evidence="11">
    <location>
        <begin position="207"/>
        <end position="225"/>
    </location>
</feature>
<feature type="binding site" evidence="9">
    <location>
        <position position="470"/>
    </location>
    <ligand>
        <name>substrate</name>
    </ligand>
</feature>
<comment type="similarity">
    <text evidence="3">Belongs to the LTA synthase family.</text>
</comment>
<dbReference type="AlphaFoldDB" id="S0FNE2"/>
<evidence type="ECO:0000256" key="7">
    <source>
        <dbReference type="ARBA" id="ARBA00023136"/>
    </source>
</evidence>
<evidence type="ECO:0000259" key="12">
    <source>
        <dbReference type="Pfam" id="PF00884"/>
    </source>
</evidence>
<evidence type="ECO:0000256" key="1">
    <source>
        <dbReference type="ARBA" id="ARBA00004651"/>
    </source>
</evidence>
<dbReference type="GO" id="GO:0016787">
    <property type="term" value="F:hydrolase activity"/>
    <property type="evidence" value="ECO:0007669"/>
    <property type="project" value="UniProtKB-KW"/>
</dbReference>
<reference evidence="13 14" key="1">
    <citation type="journal article" date="2013" name="Genome Announc.">
        <title>Draft Genome Sequence of the Cellulolytic, Mesophilic, Anaerobic Bacterium Clostridium termitidis Strain CT1112 (DSM 5398).</title>
        <authorList>
            <person name="Lal S."/>
            <person name="Ramachandran U."/>
            <person name="Zhang X."/>
            <person name="Munir R."/>
            <person name="Sparling R."/>
            <person name="Levin D.B."/>
        </authorList>
    </citation>
    <scope>NUCLEOTIDE SEQUENCE [LARGE SCALE GENOMIC DNA]</scope>
    <source>
        <strain evidence="13 14">CT1112</strain>
    </source>
</reference>
<dbReference type="Pfam" id="PF00884">
    <property type="entry name" value="Sulfatase"/>
    <property type="match status" value="1"/>
</dbReference>
<dbReference type="InterPro" id="IPR000917">
    <property type="entry name" value="Sulfatase_N"/>
</dbReference>
<gene>
    <name evidence="13" type="ORF">CTER_0203</name>
</gene>
<dbReference type="Proteomes" id="UP000014155">
    <property type="component" value="Unassembled WGS sequence"/>
</dbReference>
<evidence type="ECO:0000256" key="8">
    <source>
        <dbReference type="PIRSR" id="PIRSR005091-1"/>
    </source>
</evidence>
<dbReference type="CDD" id="cd16015">
    <property type="entry name" value="LTA_synthase"/>
    <property type="match status" value="1"/>
</dbReference>
<protein>
    <submittedName>
        <fullName evidence="13">Sulfatase</fullName>
        <ecNumber evidence="13">3.1.6.-</ecNumber>
    </submittedName>
</protein>
<evidence type="ECO:0000256" key="2">
    <source>
        <dbReference type="ARBA" id="ARBA00004936"/>
    </source>
</evidence>
<dbReference type="SUPFAM" id="SSF53649">
    <property type="entry name" value="Alkaline phosphatase-like"/>
    <property type="match status" value="1"/>
</dbReference>
<feature type="binding site" evidence="10">
    <location>
        <position position="530"/>
    </location>
    <ligand>
        <name>Mn(2+)</name>
        <dbReference type="ChEBI" id="CHEBI:29035"/>
    </ligand>
</feature>
<dbReference type="PIRSF" id="PIRSF005091">
    <property type="entry name" value="Mmb_sulf_HI1246"/>
    <property type="match status" value="1"/>
</dbReference>
<dbReference type="InterPro" id="IPR050448">
    <property type="entry name" value="OpgB/LTA_synthase_biosynth"/>
</dbReference>
<dbReference type="EC" id="3.1.6.-" evidence="13"/>
<evidence type="ECO:0000256" key="9">
    <source>
        <dbReference type="PIRSR" id="PIRSR005091-2"/>
    </source>
</evidence>
<dbReference type="PANTHER" id="PTHR47371:SF3">
    <property type="entry name" value="PHOSPHOGLYCEROL TRANSFERASE I"/>
    <property type="match status" value="1"/>
</dbReference>
<dbReference type="PANTHER" id="PTHR47371">
    <property type="entry name" value="LIPOTEICHOIC ACID SYNTHASE"/>
    <property type="match status" value="1"/>
</dbReference>
<evidence type="ECO:0000313" key="13">
    <source>
        <dbReference type="EMBL" id="EMS73760.1"/>
    </source>
</evidence>
<accession>S0FNE2</accession>
<feature type="binding site" evidence="10">
    <location>
        <position position="531"/>
    </location>
    <ligand>
        <name>Mn(2+)</name>
        <dbReference type="ChEBI" id="CHEBI:29035"/>
    </ligand>
</feature>
<keyword evidence="6 11" id="KW-1133">Transmembrane helix</keyword>
<dbReference type="GO" id="GO:0005886">
    <property type="term" value="C:plasma membrane"/>
    <property type="evidence" value="ECO:0007669"/>
    <property type="project" value="UniProtKB-SubCell"/>
</dbReference>
<keyword evidence="13" id="KW-0378">Hydrolase</keyword>
<dbReference type="InterPro" id="IPR017850">
    <property type="entry name" value="Alkaline_phosphatase_core_sf"/>
</dbReference>
<proteinExistence type="inferred from homology"/>
<keyword evidence="7 11" id="KW-0472">Membrane</keyword>
<feature type="transmembrane region" description="Helical" evidence="11">
    <location>
        <begin position="126"/>
        <end position="146"/>
    </location>
</feature>
<keyword evidence="9" id="KW-0479">Metal-binding</keyword>
<comment type="subcellular location">
    <subcellularLocation>
        <location evidence="1">Cell membrane</location>
        <topology evidence="1">Multi-pass membrane protein</topology>
    </subcellularLocation>
</comment>
<evidence type="ECO:0000256" key="10">
    <source>
        <dbReference type="PIRSR" id="PIRSR005091-3"/>
    </source>
</evidence>
<dbReference type="eggNOG" id="COG1368">
    <property type="taxonomic scope" value="Bacteria"/>
</dbReference>
<organism evidence="13 14">
    <name type="scientific">Ruminiclostridium cellobioparum subsp. termitidis CT1112</name>
    <dbReference type="NCBI Taxonomy" id="1195236"/>
    <lineage>
        <taxon>Bacteria</taxon>
        <taxon>Bacillati</taxon>
        <taxon>Bacillota</taxon>
        <taxon>Clostridia</taxon>
        <taxon>Eubacteriales</taxon>
        <taxon>Oscillospiraceae</taxon>
        <taxon>Ruminiclostridium</taxon>
    </lineage>
</organism>
<comment type="pathway">
    <text evidence="2">Cell wall biogenesis; lipoteichoic acid biosynthesis.</text>
</comment>
<sequence>MRYNVFTIKAHKFTMGFVHILFEGEVKSMEINLNTGRPVKNKNILRNILTNLIPKDFIPLYTLLSIFVKNVLLIGLIFDQTHQLPLMREAFNAVFQLYRFRPVYYMAFSLACICVIFLFKNRGRFLVSIIVNFLVSFLLLVDLWYLRGFNTLPTLHMLKAGGNLGDSINSFFPLIHLIDLVFVLDIPFLLIAFFAKKNLYRNVSRNVVFSVFILFVSVFGVLYIAPQVNNRAAKPLPITSIFNRFNPVTTIRSLSPLGYNIYSSYNFFTEKSTLSLSGADRDRISAWYEQKNEKLPDNEYKGMFKGKNLLLIQVESLENFVVNQKVNGQEITPTLNKLLKNSLYFSGIHEQVGGGNSSDSHLMVNASVYPIQLGTTFINNAFTEYNSLPKLLKGIGYYTSTFHPVDGAFWNWKPALTSMGYDRCYDSTSYNITEKINMGISDRLFFEQIEPMIIKQSQPFFTFMVTLSSHSPFELPEQYKELNLEGELGRSRLGGYLQCIRYTDKHIGLLLDRLDKDGILDNTIVAITGDHEGIHKYFPDEIKSMKNTEDWWLNNDKLLPLILYNKNISPKEISTVGGQVDIMPTLAYLMGVDEDNYINTAMGRNLLKTNKSYAVLRDRTLVGNPDESDEKLALQGMELSDIIIRGDYFKK</sequence>
<name>S0FNE2_RUMCE</name>
<keyword evidence="4" id="KW-1003">Cell membrane</keyword>
<feature type="binding site" evidence="10">
    <location>
        <position position="315"/>
    </location>
    <ligand>
        <name>Mn(2+)</name>
        <dbReference type="ChEBI" id="CHEBI:29035"/>
    </ligand>
</feature>
<feature type="transmembrane region" description="Helical" evidence="11">
    <location>
        <begin position="58"/>
        <end position="78"/>
    </location>
</feature>
<evidence type="ECO:0000256" key="3">
    <source>
        <dbReference type="ARBA" id="ARBA00009983"/>
    </source>
</evidence>
<keyword evidence="5 11" id="KW-0812">Transmembrane</keyword>
<keyword evidence="14" id="KW-1185">Reference proteome</keyword>
<dbReference type="GO" id="GO:0046872">
    <property type="term" value="F:metal ion binding"/>
    <property type="evidence" value="ECO:0007669"/>
    <property type="project" value="UniProtKB-KW"/>
</dbReference>
<evidence type="ECO:0000256" key="4">
    <source>
        <dbReference type="ARBA" id="ARBA00022475"/>
    </source>
</evidence>
<evidence type="ECO:0000256" key="6">
    <source>
        <dbReference type="ARBA" id="ARBA00022989"/>
    </source>
</evidence>
<dbReference type="InterPro" id="IPR012160">
    <property type="entry name" value="LtaS-like"/>
</dbReference>
<feature type="active site" evidence="8">
    <location>
        <position position="357"/>
    </location>
</feature>
<evidence type="ECO:0000256" key="11">
    <source>
        <dbReference type="SAM" id="Phobius"/>
    </source>
</evidence>
<feature type="domain" description="Sulfatase N-terminal" evidence="12">
    <location>
        <begin position="307"/>
        <end position="592"/>
    </location>
</feature>
<dbReference type="Gene3D" id="3.40.720.10">
    <property type="entry name" value="Alkaline Phosphatase, subunit A"/>
    <property type="match status" value="1"/>
</dbReference>
<dbReference type="PATRIC" id="fig|1195236.3.peg.503"/>
<evidence type="ECO:0000256" key="5">
    <source>
        <dbReference type="ARBA" id="ARBA00022692"/>
    </source>
</evidence>
<dbReference type="Gene3D" id="3.30.1120.170">
    <property type="match status" value="1"/>
</dbReference>
<dbReference type="STRING" id="1195236.CTER_0203"/>
<feature type="transmembrane region" description="Helical" evidence="11">
    <location>
        <begin position="102"/>
        <end position="119"/>
    </location>
</feature>
<dbReference type="EMBL" id="AORV01000015">
    <property type="protein sequence ID" value="EMS73760.1"/>
    <property type="molecule type" value="Genomic_DNA"/>
</dbReference>
<keyword evidence="9" id="KW-0464">Manganese</keyword>